<sequence>MLSCGEGLNSKPCCYPPCSLQYGKLALNIDVKKCHFLWLNKRKESWDQVHTSYSFLG</sequence>
<dbReference type="EMBL" id="GBRH01208918">
    <property type="protein sequence ID" value="JAD88977.1"/>
    <property type="molecule type" value="Transcribed_RNA"/>
</dbReference>
<proteinExistence type="predicted"/>
<evidence type="ECO:0000313" key="1">
    <source>
        <dbReference type="EMBL" id="JAD88977.1"/>
    </source>
</evidence>
<name>A0A0A9DZ05_ARUDO</name>
<reference evidence="1" key="2">
    <citation type="journal article" date="2015" name="Data Brief">
        <title>Shoot transcriptome of the giant reed, Arundo donax.</title>
        <authorList>
            <person name="Barrero R.A."/>
            <person name="Guerrero F.D."/>
            <person name="Moolhuijzen P."/>
            <person name="Goolsby J.A."/>
            <person name="Tidwell J."/>
            <person name="Bellgard S.E."/>
            <person name="Bellgard M.I."/>
        </authorList>
    </citation>
    <scope>NUCLEOTIDE SEQUENCE</scope>
    <source>
        <tissue evidence="1">Shoot tissue taken approximately 20 cm above the soil surface</tissue>
    </source>
</reference>
<reference evidence="1" key="1">
    <citation type="submission" date="2014-09" db="EMBL/GenBank/DDBJ databases">
        <authorList>
            <person name="Magalhaes I.L.F."/>
            <person name="Oliveira U."/>
            <person name="Santos F.R."/>
            <person name="Vidigal T.H.D.A."/>
            <person name="Brescovit A.D."/>
            <person name="Santos A.J."/>
        </authorList>
    </citation>
    <scope>NUCLEOTIDE SEQUENCE</scope>
    <source>
        <tissue evidence="1">Shoot tissue taken approximately 20 cm above the soil surface</tissue>
    </source>
</reference>
<dbReference type="AlphaFoldDB" id="A0A0A9DZ05"/>
<accession>A0A0A9DZ05</accession>
<organism evidence="1">
    <name type="scientific">Arundo donax</name>
    <name type="common">Giant reed</name>
    <name type="synonym">Donax arundinaceus</name>
    <dbReference type="NCBI Taxonomy" id="35708"/>
    <lineage>
        <taxon>Eukaryota</taxon>
        <taxon>Viridiplantae</taxon>
        <taxon>Streptophyta</taxon>
        <taxon>Embryophyta</taxon>
        <taxon>Tracheophyta</taxon>
        <taxon>Spermatophyta</taxon>
        <taxon>Magnoliopsida</taxon>
        <taxon>Liliopsida</taxon>
        <taxon>Poales</taxon>
        <taxon>Poaceae</taxon>
        <taxon>PACMAD clade</taxon>
        <taxon>Arundinoideae</taxon>
        <taxon>Arundineae</taxon>
        <taxon>Arundo</taxon>
    </lineage>
</organism>
<protein>
    <submittedName>
        <fullName evidence="1">Uncharacterized protein</fullName>
    </submittedName>
</protein>